<proteinExistence type="predicted"/>
<organism evidence="2 3">
    <name type="scientific">Prauserella isguenensis</name>
    <dbReference type="NCBI Taxonomy" id="1470180"/>
    <lineage>
        <taxon>Bacteria</taxon>
        <taxon>Bacillati</taxon>
        <taxon>Actinomycetota</taxon>
        <taxon>Actinomycetes</taxon>
        <taxon>Pseudonocardiales</taxon>
        <taxon>Pseudonocardiaceae</taxon>
        <taxon>Prauserella</taxon>
    </lineage>
</organism>
<dbReference type="Proteomes" id="UP000550714">
    <property type="component" value="Unassembled WGS sequence"/>
</dbReference>
<keyword evidence="3" id="KW-1185">Reference proteome</keyword>
<dbReference type="RefSeq" id="WP_183651257.1">
    <property type="nucleotide sequence ID" value="NZ_JACHWU010000001.1"/>
</dbReference>
<accession>A0A839RXJ5</accession>
<feature type="region of interest" description="Disordered" evidence="1">
    <location>
        <begin position="1"/>
        <end position="55"/>
    </location>
</feature>
<feature type="compositionally biased region" description="Basic and acidic residues" evidence="1">
    <location>
        <begin position="9"/>
        <end position="28"/>
    </location>
</feature>
<protein>
    <submittedName>
        <fullName evidence="2">Uncharacterized protein</fullName>
    </submittedName>
</protein>
<reference evidence="2 3" key="1">
    <citation type="submission" date="2020-08" db="EMBL/GenBank/DDBJ databases">
        <title>Genomic Encyclopedia of Type Strains, Phase III (KMG-III): the genomes of soil and plant-associated and newly described type strains.</title>
        <authorList>
            <person name="Whitman W."/>
        </authorList>
    </citation>
    <scope>NUCLEOTIDE SEQUENCE [LARGE SCALE GENOMIC DNA]</scope>
    <source>
        <strain evidence="2 3">CECT 8577</strain>
    </source>
</reference>
<gene>
    <name evidence="2" type="ORF">FHS23_000555</name>
</gene>
<sequence length="55" mass="5898">MTKTCKAGARGESDVSRSDHDDPRRVHEGTVTVAGDLRANVEGTSRRTLVNESTA</sequence>
<feature type="compositionally biased region" description="Polar residues" evidence="1">
    <location>
        <begin position="42"/>
        <end position="55"/>
    </location>
</feature>
<name>A0A839RXJ5_9PSEU</name>
<dbReference type="EMBL" id="JACHWU010000001">
    <property type="protein sequence ID" value="MBB3049560.1"/>
    <property type="molecule type" value="Genomic_DNA"/>
</dbReference>
<dbReference type="AlphaFoldDB" id="A0A839RXJ5"/>
<comment type="caution">
    <text evidence="2">The sequence shown here is derived from an EMBL/GenBank/DDBJ whole genome shotgun (WGS) entry which is preliminary data.</text>
</comment>
<evidence type="ECO:0000313" key="3">
    <source>
        <dbReference type="Proteomes" id="UP000550714"/>
    </source>
</evidence>
<evidence type="ECO:0000256" key="1">
    <source>
        <dbReference type="SAM" id="MobiDB-lite"/>
    </source>
</evidence>
<evidence type="ECO:0000313" key="2">
    <source>
        <dbReference type="EMBL" id="MBB3049560.1"/>
    </source>
</evidence>